<gene>
    <name evidence="4" type="ORF">Q3M24_10370</name>
</gene>
<proteinExistence type="predicted"/>
<feature type="region of interest" description="Disordered" evidence="1">
    <location>
        <begin position="447"/>
        <end position="466"/>
    </location>
</feature>
<evidence type="ECO:0000313" key="4">
    <source>
        <dbReference type="EMBL" id="XCN75110.1"/>
    </source>
</evidence>
<dbReference type="PANTHER" id="PTHR40940">
    <property type="entry name" value="PROTEIN BATD-RELATED"/>
    <property type="match status" value="1"/>
</dbReference>
<keyword evidence="2" id="KW-0472">Membrane</keyword>
<keyword evidence="2" id="KW-0812">Transmembrane</keyword>
<dbReference type="AlphaFoldDB" id="A0AAU8M1M3"/>
<evidence type="ECO:0000256" key="1">
    <source>
        <dbReference type="SAM" id="MobiDB-lite"/>
    </source>
</evidence>
<feature type="chain" id="PRO_5044020665" evidence="3">
    <location>
        <begin position="40"/>
        <end position="635"/>
    </location>
</feature>
<dbReference type="PANTHER" id="PTHR40940:SF2">
    <property type="entry name" value="BATD"/>
    <property type="match status" value="1"/>
</dbReference>
<protein>
    <submittedName>
        <fullName evidence="4">BatD family protein</fullName>
    </submittedName>
</protein>
<sequence>MKQLINSFFRIRTWKMRILLFFIVLSCFFSAFSAVTTLAADVQVTAEINPTSFSEDQAASFVLTVSGARSAEPEMPRTEGLHIVYQGQSSQTSWVNGEVSSAISYNFLVQAEKPGKFTIPPVNVTIKGETYTTESVQCTVLPTQNAGGQIRGNSGGARGSSSGANPNIVEIKDIGFMRIVPETKRMYSGQVVPFILKAYFRAGQRVTLKSAPRLSGEDFLLQSLDEEPIQQQEHVKGKLYTSLTWKGTLSAVKEGSFPLTVEMDAEVLVRSRSRLRGSPFGSSLLDDPFFADILGNYSRRNITVSSPENTVTVLDLPTENRPADFSGAIGTFSLNVAASPLDGKIGDPITMKMQLDGSGNFALVQAPTLSDEQGWKTYPASGSVKDLGGGKGEKTFEQALIPTDQSLNSIPPVRFSYFDPKIEEYVTLNSDPIFLHLQKADNVSAAPVDAQSTPQAKAPLSAGQEGQKNLESANKLHLASLKPDLGRLVPSIEPLYHKLSFVLLLGIALLLILLSLLFFLRQRRLAKDPSILRRREVQGRLATHYEGMKKALASQSQKDFLQHCRAAIQQGTGQAWGLSPEAVTLADLEQRLPVEDPLRAIFVRLEQSEYAGEQLPQADLEKMLQTTRKELGKLV</sequence>
<keyword evidence="2" id="KW-1133">Transmembrane helix</keyword>
<reference evidence="4" key="2">
    <citation type="submission" date="2024-06" db="EMBL/GenBank/DDBJ databases">
        <authorList>
            <person name="Plum-Jensen L.E."/>
            <person name="Schramm A."/>
            <person name="Marshall I.P.G."/>
        </authorList>
    </citation>
    <scope>NUCLEOTIDE SEQUENCE</scope>
    <source>
        <strain evidence="4">Rat1</strain>
    </source>
</reference>
<dbReference type="Pfam" id="PF13584">
    <property type="entry name" value="BatD"/>
    <property type="match status" value="1"/>
</dbReference>
<feature type="signal peptide" evidence="3">
    <location>
        <begin position="1"/>
        <end position="39"/>
    </location>
</feature>
<evidence type="ECO:0000256" key="3">
    <source>
        <dbReference type="SAM" id="SignalP"/>
    </source>
</evidence>
<evidence type="ECO:0000256" key="2">
    <source>
        <dbReference type="SAM" id="Phobius"/>
    </source>
</evidence>
<keyword evidence="3" id="KW-0732">Signal</keyword>
<feature type="transmembrane region" description="Helical" evidence="2">
    <location>
        <begin position="499"/>
        <end position="520"/>
    </location>
</feature>
<dbReference type="EMBL" id="CP159373">
    <property type="protein sequence ID" value="XCN75110.1"/>
    <property type="molecule type" value="Genomic_DNA"/>
</dbReference>
<name>A0AAU8M1M3_9BACT</name>
<dbReference type="InterPro" id="IPR025738">
    <property type="entry name" value="BatD"/>
</dbReference>
<dbReference type="KEGG" id="eaj:Q3M24_10370"/>
<organism evidence="4">
    <name type="scientific">Candidatus Electrothrix aestuarii</name>
    <dbReference type="NCBI Taxonomy" id="3062594"/>
    <lineage>
        <taxon>Bacteria</taxon>
        <taxon>Pseudomonadati</taxon>
        <taxon>Thermodesulfobacteriota</taxon>
        <taxon>Desulfobulbia</taxon>
        <taxon>Desulfobulbales</taxon>
        <taxon>Desulfobulbaceae</taxon>
        <taxon>Candidatus Electrothrix</taxon>
    </lineage>
</organism>
<accession>A0AAU8M1M3</accession>
<reference evidence="4" key="1">
    <citation type="journal article" date="2024" name="Syst. Appl. Microbiol.">
        <title>First single-strain enrichments of Electrothrix cable bacteria, description of E. aestuarii sp. nov. and E. rattekaaiensis sp. nov., and proposal of a cable bacteria taxonomy following the rules of the SeqCode.</title>
        <authorList>
            <person name="Plum-Jensen L.E."/>
            <person name="Schramm A."/>
            <person name="Marshall I.P.G."/>
        </authorList>
    </citation>
    <scope>NUCLEOTIDE SEQUENCE</scope>
    <source>
        <strain evidence="4">Rat1</strain>
    </source>
</reference>